<evidence type="ECO:0000259" key="1">
    <source>
        <dbReference type="PROSITE" id="PS50075"/>
    </source>
</evidence>
<accession>A0A543DY61</accession>
<dbReference type="Proteomes" id="UP000315677">
    <property type="component" value="Unassembled WGS sequence"/>
</dbReference>
<name>A0A543DY61_9PSEU</name>
<dbReference type="Pfam" id="PF00550">
    <property type="entry name" value="PP-binding"/>
    <property type="match status" value="1"/>
</dbReference>
<dbReference type="RefSeq" id="WP_246106256.1">
    <property type="nucleotide sequence ID" value="NZ_VFPA01000001.1"/>
</dbReference>
<reference evidence="2 3" key="1">
    <citation type="submission" date="2019-06" db="EMBL/GenBank/DDBJ databases">
        <title>Sequencing the genomes of 1000 actinobacteria strains.</title>
        <authorList>
            <person name="Klenk H.-P."/>
        </authorList>
    </citation>
    <scope>NUCLEOTIDE SEQUENCE [LARGE SCALE GENOMIC DNA]</scope>
    <source>
        <strain evidence="2 3">DSM 45301</strain>
    </source>
</reference>
<evidence type="ECO:0000313" key="3">
    <source>
        <dbReference type="Proteomes" id="UP000315677"/>
    </source>
</evidence>
<organism evidence="2 3">
    <name type="scientific">Pseudonocardia kunmingensis</name>
    <dbReference type="NCBI Taxonomy" id="630975"/>
    <lineage>
        <taxon>Bacteria</taxon>
        <taxon>Bacillati</taxon>
        <taxon>Actinomycetota</taxon>
        <taxon>Actinomycetes</taxon>
        <taxon>Pseudonocardiales</taxon>
        <taxon>Pseudonocardiaceae</taxon>
        <taxon>Pseudonocardia</taxon>
    </lineage>
</organism>
<sequence length="83" mass="8909">MNAAGNDPVLAPEQVRADVADLLGCDPAEIDPDEDLLDRGVDSIRLMSLVEQWRQAGATGLEFADLAEQPVLRHWEKLVGGGA</sequence>
<proteinExistence type="predicted"/>
<evidence type="ECO:0000313" key="2">
    <source>
        <dbReference type="EMBL" id="TQM14246.1"/>
    </source>
</evidence>
<dbReference type="SUPFAM" id="SSF47336">
    <property type="entry name" value="ACP-like"/>
    <property type="match status" value="1"/>
</dbReference>
<dbReference type="Gene3D" id="1.10.1200.10">
    <property type="entry name" value="ACP-like"/>
    <property type="match status" value="1"/>
</dbReference>
<feature type="domain" description="Carrier" evidence="1">
    <location>
        <begin position="6"/>
        <end position="83"/>
    </location>
</feature>
<dbReference type="EMBL" id="VFPA01000001">
    <property type="protein sequence ID" value="TQM14246.1"/>
    <property type="molecule type" value="Genomic_DNA"/>
</dbReference>
<gene>
    <name evidence="2" type="ORF">FB558_1006</name>
</gene>
<dbReference type="AlphaFoldDB" id="A0A543DY61"/>
<protein>
    <submittedName>
        <fullName evidence="2">Aryl carrier-like protein</fullName>
    </submittedName>
</protein>
<dbReference type="InterPro" id="IPR036736">
    <property type="entry name" value="ACP-like_sf"/>
</dbReference>
<keyword evidence="3" id="KW-1185">Reference proteome</keyword>
<comment type="caution">
    <text evidence="2">The sequence shown here is derived from an EMBL/GenBank/DDBJ whole genome shotgun (WGS) entry which is preliminary data.</text>
</comment>
<dbReference type="InterPro" id="IPR009081">
    <property type="entry name" value="PP-bd_ACP"/>
</dbReference>
<dbReference type="PROSITE" id="PS50075">
    <property type="entry name" value="CARRIER"/>
    <property type="match status" value="1"/>
</dbReference>